<dbReference type="Proteomes" id="UP000053573">
    <property type="component" value="Unassembled WGS sequence"/>
</dbReference>
<feature type="region of interest" description="Disordered" evidence="1">
    <location>
        <begin position="337"/>
        <end position="360"/>
    </location>
</feature>
<dbReference type="STRING" id="2060906.A0A0H1BF51"/>
<feature type="region of interest" description="Disordered" evidence="1">
    <location>
        <begin position="454"/>
        <end position="475"/>
    </location>
</feature>
<feature type="region of interest" description="Disordered" evidence="1">
    <location>
        <begin position="607"/>
        <end position="626"/>
    </location>
</feature>
<name>A0A0H1BF51_9EURO</name>
<feature type="compositionally biased region" description="Polar residues" evidence="1">
    <location>
        <begin position="462"/>
        <end position="475"/>
    </location>
</feature>
<accession>A0A0H1BF51</accession>
<keyword evidence="3" id="KW-1185">Reference proteome</keyword>
<dbReference type="InterPro" id="IPR015943">
    <property type="entry name" value="WD40/YVTN_repeat-like_dom_sf"/>
</dbReference>
<feature type="compositionally biased region" description="Low complexity" evidence="1">
    <location>
        <begin position="65"/>
        <end position="77"/>
    </location>
</feature>
<proteinExistence type="predicted"/>
<dbReference type="OrthoDB" id="5323870at2759"/>
<reference evidence="3" key="1">
    <citation type="journal article" date="2015" name="PLoS Genet.">
        <title>The dynamic genome and transcriptome of the human fungal pathogen Blastomyces and close relative Emmonsia.</title>
        <authorList>
            <person name="Munoz J.F."/>
            <person name="Gauthier G.M."/>
            <person name="Desjardins C.A."/>
            <person name="Gallo J.E."/>
            <person name="Holder J."/>
            <person name="Sullivan T.D."/>
            <person name="Marty A.J."/>
            <person name="Carmen J.C."/>
            <person name="Chen Z."/>
            <person name="Ding L."/>
            <person name="Gujja S."/>
            <person name="Magrini V."/>
            <person name="Misas E."/>
            <person name="Mitreva M."/>
            <person name="Priest M."/>
            <person name="Saif S."/>
            <person name="Whiston E.A."/>
            <person name="Young S."/>
            <person name="Zeng Q."/>
            <person name="Goldman W.E."/>
            <person name="Mardis E.R."/>
            <person name="Taylor J.W."/>
            <person name="McEwen J.G."/>
            <person name="Clay O.K."/>
            <person name="Klein B.S."/>
            <person name="Cuomo C.A."/>
        </authorList>
    </citation>
    <scope>NUCLEOTIDE SEQUENCE [LARGE SCALE GENOMIC DNA]</scope>
    <source>
        <strain evidence="3">UAMH 139</strain>
    </source>
</reference>
<feature type="compositionally biased region" description="Polar residues" evidence="1">
    <location>
        <begin position="418"/>
        <end position="433"/>
    </location>
</feature>
<dbReference type="AlphaFoldDB" id="A0A0H1BF51"/>
<dbReference type="EMBL" id="LDEV01002298">
    <property type="protein sequence ID" value="KLJ09652.1"/>
    <property type="molecule type" value="Genomic_DNA"/>
</dbReference>
<feature type="region of interest" description="Disordered" evidence="1">
    <location>
        <begin position="62"/>
        <end position="116"/>
    </location>
</feature>
<comment type="caution">
    <text evidence="2">The sequence shown here is derived from an EMBL/GenBank/DDBJ whole genome shotgun (WGS) entry which is preliminary data.</text>
</comment>
<protein>
    <recommendedName>
        <fullName evidence="4">Nucleoporin NUP37</fullName>
    </recommendedName>
</protein>
<dbReference type="Gene3D" id="2.130.10.10">
    <property type="entry name" value="YVTN repeat-like/Quinoprotein amine dehydrogenase"/>
    <property type="match status" value="1"/>
</dbReference>
<evidence type="ECO:0000256" key="1">
    <source>
        <dbReference type="SAM" id="MobiDB-lite"/>
    </source>
</evidence>
<organism evidence="2 3">
    <name type="scientific">Blastomyces silverae</name>
    <dbReference type="NCBI Taxonomy" id="2060906"/>
    <lineage>
        <taxon>Eukaryota</taxon>
        <taxon>Fungi</taxon>
        <taxon>Dikarya</taxon>
        <taxon>Ascomycota</taxon>
        <taxon>Pezizomycotina</taxon>
        <taxon>Eurotiomycetes</taxon>
        <taxon>Eurotiomycetidae</taxon>
        <taxon>Onygenales</taxon>
        <taxon>Ajellomycetaceae</taxon>
        <taxon>Blastomyces</taxon>
    </lineage>
</organism>
<evidence type="ECO:0008006" key="4">
    <source>
        <dbReference type="Google" id="ProtNLM"/>
    </source>
</evidence>
<feature type="compositionally biased region" description="Basic and acidic residues" evidence="1">
    <location>
        <begin position="344"/>
        <end position="360"/>
    </location>
</feature>
<sequence>MSNLSFDPVVRQRENGWQLSYQLPHRVYDTKTYPIQSSNGSTIIIYGHDLGIRILWRGGRAFKSQQPQAPEQEQPKPNGMPNEDVIMIIDSDEETPAPEAKKNNTQSVEFEADEDEIDPSRPFHDILRHIDIPLGGKVLGLAVPTFSLEQLRSTLESYPQIFSNVAVFAAACADCSIRVLTIPLTPPSNPEDSSTWGLQTVTLSAGSIQAIPVGVAITVTARKAGDSGNRYRSQSRNRGTKGFSDSGTQNAWDILVAINSAEGSGTLSIHRVPITYQPGQPRDSPILPSEPTLPIQHLLLPFPAKSISFNPSQYPSDCHSHLLVSFASGSVKIYSCLASPSRKPPPDRRGPSSDTDPKEADGAWLITLSPEFCQNSVGIPRRKPVVDAAWVLGGKAVMVLLSDGSWGIWDPEGAGPGSKNNTSASHGQDTSFTRGGSVTSFAVSGFISGPVPTSKPPISGAITDTRSSFAPMTPSTRRLREDTLFKGSPVNTTSASSTRGSISVTMTNVSKDGLPDESILIWHGGQNIRIPSLLSLWRNSAKPAGPFNPSSRCRPIPIENLNLLGETQNGITQLANISSSGDKGGSKPLVPDVLITAEHQLIILTQKPSAPGPAESESTFQKDLNDSVEGDQFMLRRGELDLEGMDRVLSGMAGTRRPIDAFRSPQKKGIFS</sequence>
<gene>
    <name evidence="2" type="ORF">EMPG_14931</name>
</gene>
<evidence type="ECO:0000313" key="3">
    <source>
        <dbReference type="Proteomes" id="UP000053573"/>
    </source>
</evidence>
<feature type="region of interest" description="Disordered" evidence="1">
    <location>
        <begin position="411"/>
        <end position="433"/>
    </location>
</feature>
<evidence type="ECO:0000313" key="2">
    <source>
        <dbReference type="EMBL" id="KLJ09652.1"/>
    </source>
</evidence>